<comment type="caution">
    <text evidence="18">The sequence shown here is derived from an EMBL/GenBank/DDBJ whole genome shotgun (WGS) entry which is preliminary data.</text>
</comment>
<evidence type="ECO:0000256" key="15">
    <source>
        <dbReference type="ARBA" id="ARBA00067673"/>
    </source>
</evidence>
<evidence type="ECO:0000256" key="10">
    <source>
        <dbReference type="ARBA" id="ARBA00022784"/>
    </source>
</evidence>
<evidence type="ECO:0000256" key="11">
    <source>
        <dbReference type="ARBA" id="ARBA00023002"/>
    </source>
</evidence>
<dbReference type="InterPro" id="IPR006066">
    <property type="entry name" value="NO2/SO3_Rdtase_FeS/sirohaem_BS"/>
</dbReference>
<evidence type="ECO:0000256" key="12">
    <source>
        <dbReference type="ARBA" id="ARBA00023004"/>
    </source>
</evidence>
<protein>
    <recommendedName>
        <fullName evidence="15">Sulfite reductase [ferredoxin]</fullName>
        <ecNumber evidence="6">1.8.7.1</ecNumber>
    </recommendedName>
</protein>
<evidence type="ECO:0000256" key="7">
    <source>
        <dbReference type="ARBA" id="ARBA00022485"/>
    </source>
</evidence>
<name>A0A2W4UQR6_9CYAN</name>
<evidence type="ECO:0000256" key="9">
    <source>
        <dbReference type="ARBA" id="ARBA00022723"/>
    </source>
</evidence>
<keyword evidence="7" id="KW-0004">4Fe-4S</keyword>
<dbReference type="InterPro" id="IPR006067">
    <property type="entry name" value="NO2/SO3_Rdtase_4Fe4S_dom"/>
</dbReference>
<feature type="domain" description="Nitrite/sulphite reductase 4Fe-4S" evidence="16">
    <location>
        <begin position="173"/>
        <end position="350"/>
    </location>
</feature>
<comment type="catalytic activity">
    <reaction evidence="14">
        <text>hydrogen sulfide + 6 oxidized [2Fe-2S]-[ferredoxin] + 3 H2O = sulfite + 6 reduced [2Fe-2S]-[ferredoxin] + 7 H(+)</text>
        <dbReference type="Rhea" id="RHEA:23132"/>
        <dbReference type="Rhea" id="RHEA-COMP:10000"/>
        <dbReference type="Rhea" id="RHEA-COMP:10001"/>
        <dbReference type="ChEBI" id="CHEBI:15377"/>
        <dbReference type="ChEBI" id="CHEBI:15378"/>
        <dbReference type="ChEBI" id="CHEBI:17359"/>
        <dbReference type="ChEBI" id="CHEBI:29919"/>
        <dbReference type="ChEBI" id="CHEBI:33737"/>
        <dbReference type="ChEBI" id="CHEBI:33738"/>
        <dbReference type="EC" id="1.8.7.1"/>
    </reaction>
</comment>
<dbReference type="InterPro" id="IPR011787">
    <property type="entry name" value="SiR_ferredoxin-dep"/>
</dbReference>
<dbReference type="GO" id="GO:0020037">
    <property type="term" value="F:heme binding"/>
    <property type="evidence" value="ECO:0007669"/>
    <property type="project" value="InterPro"/>
</dbReference>
<gene>
    <name evidence="18" type="ORF">DCF25_00330</name>
</gene>
<evidence type="ECO:0000256" key="3">
    <source>
        <dbReference type="ARBA" id="ARBA00003247"/>
    </source>
</evidence>
<dbReference type="PRINTS" id="PR00397">
    <property type="entry name" value="SIROHAEM"/>
</dbReference>
<dbReference type="NCBIfam" id="NF010029">
    <property type="entry name" value="PRK13504.1"/>
    <property type="match status" value="1"/>
</dbReference>
<dbReference type="Gene3D" id="3.90.480.10">
    <property type="entry name" value="Sulfite Reductase Hemoprotein,Domain 2"/>
    <property type="match status" value="1"/>
</dbReference>
<keyword evidence="10" id="KW-0883">Thioether bond</keyword>
<keyword evidence="8" id="KW-0349">Heme</keyword>
<feature type="domain" description="Nitrite/Sulfite reductase ferredoxin-like" evidence="17">
    <location>
        <begin position="369"/>
        <end position="436"/>
    </location>
</feature>
<reference evidence="19" key="1">
    <citation type="submission" date="2018-04" db="EMBL/GenBank/DDBJ databases">
        <authorList>
            <person name="Cornet L."/>
        </authorList>
    </citation>
    <scope>NUCLEOTIDE SEQUENCE [LARGE SCALE GENOMIC DNA]</scope>
</reference>
<dbReference type="GO" id="GO:0009337">
    <property type="term" value="C:sulfite reductase complex (NADPH)"/>
    <property type="evidence" value="ECO:0007669"/>
    <property type="project" value="TreeGrafter"/>
</dbReference>
<keyword evidence="12" id="KW-0408">Iron</keyword>
<evidence type="ECO:0000259" key="16">
    <source>
        <dbReference type="Pfam" id="PF01077"/>
    </source>
</evidence>
<dbReference type="FunFam" id="3.30.413.10:FF:000014">
    <property type="entry name" value="Sulfite reductase [ferredoxin], chloroplastic"/>
    <property type="match status" value="1"/>
</dbReference>
<accession>A0A2W4UQR6</accession>
<dbReference type="GO" id="GO:0051539">
    <property type="term" value="F:4 iron, 4 sulfur cluster binding"/>
    <property type="evidence" value="ECO:0007669"/>
    <property type="project" value="UniProtKB-KW"/>
</dbReference>
<proteinExistence type="inferred from homology"/>
<dbReference type="GO" id="GO:0046872">
    <property type="term" value="F:metal ion binding"/>
    <property type="evidence" value="ECO:0007669"/>
    <property type="project" value="UniProtKB-KW"/>
</dbReference>
<dbReference type="PROSITE" id="PS00365">
    <property type="entry name" value="NIR_SIR"/>
    <property type="match status" value="1"/>
</dbReference>
<dbReference type="EMBL" id="QBMC01000001">
    <property type="protein sequence ID" value="PZO23536.1"/>
    <property type="molecule type" value="Genomic_DNA"/>
</dbReference>
<evidence type="ECO:0000256" key="13">
    <source>
        <dbReference type="ARBA" id="ARBA00023014"/>
    </source>
</evidence>
<dbReference type="Proteomes" id="UP000249354">
    <property type="component" value="Unassembled WGS sequence"/>
</dbReference>
<evidence type="ECO:0000256" key="8">
    <source>
        <dbReference type="ARBA" id="ARBA00022617"/>
    </source>
</evidence>
<evidence type="ECO:0000256" key="2">
    <source>
        <dbReference type="ARBA" id="ARBA00001966"/>
    </source>
</evidence>
<dbReference type="Pfam" id="PF01077">
    <property type="entry name" value="NIR_SIR"/>
    <property type="match status" value="1"/>
</dbReference>
<evidence type="ECO:0000259" key="17">
    <source>
        <dbReference type="Pfam" id="PF03460"/>
    </source>
</evidence>
<feature type="domain" description="Nitrite/Sulfite reductase ferredoxin-like" evidence="17">
    <location>
        <begin position="71"/>
        <end position="129"/>
    </location>
</feature>
<dbReference type="GO" id="GO:0050311">
    <property type="term" value="F:sulfite reductase (ferredoxin) activity"/>
    <property type="evidence" value="ECO:0007669"/>
    <property type="project" value="UniProtKB-EC"/>
</dbReference>
<dbReference type="AlphaFoldDB" id="A0A2W4UQR6"/>
<evidence type="ECO:0000256" key="5">
    <source>
        <dbReference type="ARBA" id="ARBA00011245"/>
    </source>
</evidence>
<dbReference type="Pfam" id="PF03460">
    <property type="entry name" value="NIR_SIR_ferr"/>
    <property type="match status" value="2"/>
</dbReference>
<dbReference type="SUPFAM" id="SSF55124">
    <property type="entry name" value="Nitrite/Sulfite reductase N-terminal domain-like"/>
    <property type="match status" value="2"/>
</dbReference>
<reference evidence="18 19" key="2">
    <citation type="submission" date="2018-06" db="EMBL/GenBank/DDBJ databases">
        <title>Metagenomic assembly of (sub)arctic Cyanobacteria and their associated microbiome from non-axenic cultures.</title>
        <authorList>
            <person name="Baurain D."/>
        </authorList>
    </citation>
    <scope>NUCLEOTIDE SEQUENCE [LARGE SCALE GENOMIC DNA]</scope>
    <source>
        <strain evidence="18">ULC129bin1</strain>
    </source>
</reference>
<dbReference type="GO" id="GO:0016002">
    <property type="term" value="F:sulfite reductase activity"/>
    <property type="evidence" value="ECO:0007669"/>
    <property type="project" value="TreeGrafter"/>
</dbReference>
<dbReference type="InterPro" id="IPR045169">
    <property type="entry name" value="NO2/SO3_Rdtase_4Fe4S_prot"/>
</dbReference>
<dbReference type="InterPro" id="IPR036136">
    <property type="entry name" value="Nit/Sulf_reduc_fer-like_dom_sf"/>
</dbReference>
<sequence length="638" mass="72659">MVQTPLQAQTVENVEKKVSKMEGIKERSSFLREPLLTELKEDTTHFTEAGIQILKFHGSYQQYNRDEVVRGQEKPYSMMLRLRNPGGYIPPQLYLTLDDISDKYGNNTLRATTRQAFQLHGILKKNLKASLGDIIRSMGSTLGACGDLNRNVMAPPAPYTNKPEYILARQYADNIADLLTPQTPAYYEIWVDGEKVVTTEEDPKVVATRTGQDSSVIPGQEIEPIYGAQYMPRKFKCAVTVPGDNSVDIYTQDVGLVVITDDNGELQGFNVMAGGGMGRTHNKEETFARTADHLGYIDKDDIYDFVRAIVFTQRDYGERFNRRQSRMKYLVHRWGLPKFIEEVEKRYGKKLEPWKDLPEWKFEDYLGWHEQGDGKLFVGVHIRNGRVHNQGKLRNKTALREIVEKFNVSMRVTPNQSVILCDIDPADKPAIQAILDRDGITPDSKVDSLERYSMACPALPTCGLAVTESERIIPSLLERIRKLTNKLGLKNETFTTRMTGCPNGCARPYMAEIGFVGQAPKSYQLWLGGSPNQIRLARPYLERLHEDDLEREFEPLFACFKQNRNEGESFGDFCDRYGFENLRQFTQTYEPMKAVGTGRRRNRIGISDELFSKLKVMAKEQGVSMADVLENAVRSHLD</sequence>
<evidence type="ECO:0000256" key="6">
    <source>
        <dbReference type="ARBA" id="ARBA00012353"/>
    </source>
</evidence>
<dbReference type="InterPro" id="IPR005117">
    <property type="entry name" value="NiRdtase/SiRdtase_haem-b_fer"/>
</dbReference>
<evidence type="ECO:0000313" key="18">
    <source>
        <dbReference type="EMBL" id="PZO23536.1"/>
    </source>
</evidence>
<keyword evidence="11" id="KW-0560">Oxidoreductase</keyword>
<dbReference type="NCBIfam" id="TIGR02042">
    <property type="entry name" value="sir"/>
    <property type="match status" value="1"/>
</dbReference>
<comment type="subunit">
    <text evidence="5">Monomer.</text>
</comment>
<comment type="cofactor">
    <cofactor evidence="2">
        <name>[4Fe-4S] cluster</name>
        <dbReference type="ChEBI" id="CHEBI:49883"/>
    </cofactor>
</comment>
<dbReference type="PANTHER" id="PTHR11493">
    <property type="entry name" value="SULFITE REDUCTASE [NADPH] SUBUNIT BETA-RELATED"/>
    <property type="match status" value="1"/>
</dbReference>
<dbReference type="PANTHER" id="PTHR11493:SF47">
    <property type="entry name" value="SULFITE REDUCTASE [NADPH] SUBUNIT BETA"/>
    <property type="match status" value="1"/>
</dbReference>
<comment type="function">
    <text evidence="3">Catalyzes the reduction of sulfite to sulfide, a step in the biosynthesis of sulfur-containing amino acids and cofactors.</text>
</comment>
<evidence type="ECO:0000313" key="19">
    <source>
        <dbReference type="Proteomes" id="UP000249354"/>
    </source>
</evidence>
<evidence type="ECO:0000256" key="4">
    <source>
        <dbReference type="ARBA" id="ARBA00010429"/>
    </source>
</evidence>
<dbReference type="InterPro" id="IPR045854">
    <property type="entry name" value="NO2/SO3_Rdtase_4Fe4S_sf"/>
</dbReference>
<organism evidence="18 19">
    <name type="scientific">Leptolyngbya foveolarum</name>
    <dbReference type="NCBI Taxonomy" id="47253"/>
    <lineage>
        <taxon>Bacteria</taxon>
        <taxon>Bacillati</taxon>
        <taxon>Cyanobacteriota</taxon>
        <taxon>Cyanophyceae</taxon>
        <taxon>Leptolyngbyales</taxon>
        <taxon>Leptolyngbyaceae</taxon>
        <taxon>Leptolyngbya group</taxon>
        <taxon>Leptolyngbya</taxon>
    </lineage>
</organism>
<comment type="similarity">
    <text evidence="4">Belongs to the nitrite and sulfite reductase 4Fe-4S domain family.</text>
</comment>
<dbReference type="FunFam" id="3.30.413.10:FF:000008">
    <property type="entry name" value="Sulfite reductase [ferredoxin], chloroplastic"/>
    <property type="match status" value="1"/>
</dbReference>
<dbReference type="EC" id="1.8.7.1" evidence="6"/>
<evidence type="ECO:0000256" key="1">
    <source>
        <dbReference type="ARBA" id="ARBA00001929"/>
    </source>
</evidence>
<dbReference type="SUPFAM" id="SSF56014">
    <property type="entry name" value="Nitrite and sulphite reductase 4Fe-4S domain-like"/>
    <property type="match status" value="2"/>
</dbReference>
<keyword evidence="9" id="KW-0479">Metal-binding</keyword>
<comment type="cofactor">
    <cofactor evidence="1">
        <name>siroheme</name>
        <dbReference type="ChEBI" id="CHEBI:60052"/>
    </cofactor>
</comment>
<dbReference type="GO" id="GO:0000103">
    <property type="term" value="P:sulfate assimilation"/>
    <property type="evidence" value="ECO:0007669"/>
    <property type="project" value="TreeGrafter"/>
</dbReference>
<dbReference type="Gene3D" id="3.30.413.10">
    <property type="entry name" value="Sulfite Reductase Hemoprotein, domain 1"/>
    <property type="match status" value="2"/>
</dbReference>
<keyword evidence="13" id="KW-0411">Iron-sulfur</keyword>
<evidence type="ECO:0000256" key="14">
    <source>
        <dbReference type="ARBA" id="ARBA00049518"/>
    </source>
</evidence>